<dbReference type="InterPro" id="IPR000330">
    <property type="entry name" value="SNF2_N"/>
</dbReference>
<dbReference type="Pfam" id="PF00271">
    <property type="entry name" value="Helicase_C"/>
    <property type="match status" value="1"/>
</dbReference>
<dbReference type="RefSeq" id="WP_283382179.1">
    <property type="nucleotide sequence ID" value="NZ_JASHIE010000009.1"/>
</dbReference>
<keyword evidence="6" id="KW-1185">Reference proteome</keyword>
<dbReference type="PANTHER" id="PTHR10799">
    <property type="entry name" value="SNF2/RAD54 HELICASE FAMILY"/>
    <property type="match status" value="1"/>
</dbReference>
<evidence type="ECO:0000256" key="2">
    <source>
        <dbReference type="SAM" id="Coils"/>
    </source>
</evidence>
<dbReference type="SUPFAM" id="SSF52540">
    <property type="entry name" value="P-loop containing nucleoside triphosphate hydrolases"/>
    <property type="match status" value="2"/>
</dbReference>
<dbReference type="PROSITE" id="PS51194">
    <property type="entry name" value="HELICASE_CTER"/>
    <property type="match status" value="1"/>
</dbReference>
<keyword evidence="2" id="KW-0175">Coiled coil</keyword>
<feature type="domain" description="Helicase ATP-binding" evidence="3">
    <location>
        <begin position="923"/>
        <end position="1080"/>
    </location>
</feature>
<feature type="coiled-coil region" evidence="2">
    <location>
        <begin position="863"/>
        <end position="890"/>
    </location>
</feature>
<dbReference type="SMART" id="SM00490">
    <property type="entry name" value="HELICc"/>
    <property type="match status" value="1"/>
</dbReference>
<dbReference type="InterPro" id="IPR001650">
    <property type="entry name" value="Helicase_C-like"/>
</dbReference>
<protein>
    <submittedName>
        <fullName evidence="5">DEAD/DEAH box helicase</fullName>
        <ecNumber evidence="5">3.6.4.-</ecNumber>
    </submittedName>
</protein>
<dbReference type="EC" id="3.6.4.-" evidence="5"/>
<dbReference type="InterPro" id="IPR027417">
    <property type="entry name" value="P-loop_NTPase"/>
</dbReference>
<keyword evidence="5" id="KW-0347">Helicase</keyword>
<dbReference type="InterPro" id="IPR049730">
    <property type="entry name" value="SNF2/RAD54-like_C"/>
</dbReference>
<dbReference type="EMBL" id="JASHIE010000009">
    <property type="protein sequence ID" value="MDI9875630.1"/>
    <property type="molecule type" value="Genomic_DNA"/>
</dbReference>
<dbReference type="GO" id="GO:0016787">
    <property type="term" value="F:hydrolase activity"/>
    <property type="evidence" value="ECO:0007669"/>
    <property type="project" value="UniProtKB-KW"/>
</dbReference>
<gene>
    <name evidence="5" type="ORF">QM481_13900</name>
</gene>
<keyword evidence="5" id="KW-0067">ATP-binding</keyword>
<accession>A0ABT6Z3C6</accession>
<dbReference type="Gene3D" id="3.40.50.10810">
    <property type="entry name" value="Tandem AAA-ATPase domain"/>
    <property type="match status" value="1"/>
</dbReference>
<dbReference type="Proteomes" id="UP001225761">
    <property type="component" value="Unassembled WGS sequence"/>
</dbReference>
<feature type="domain" description="Helicase C-terminal" evidence="4">
    <location>
        <begin position="1199"/>
        <end position="1352"/>
    </location>
</feature>
<dbReference type="InterPro" id="IPR014001">
    <property type="entry name" value="Helicase_ATP-bd"/>
</dbReference>
<evidence type="ECO:0000259" key="3">
    <source>
        <dbReference type="PROSITE" id="PS51192"/>
    </source>
</evidence>
<dbReference type="InterPro" id="IPR038718">
    <property type="entry name" value="SNF2-like_sf"/>
</dbReference>
<organism evidence="5 6">
    <name type="scientific">Flectobacillus rivi</name>
    <dbReference type="NCBI Taxonomy" id="2984209"/>
    <lineage>
        <taxon>Bacteria</taxon>
        <taxon>Pseudomonadati</taxon>
        <taxon>Bacteroidota</taxon>
        <taxon>Cytophagia</taxon>
        <taxon>Cytophagales</taxon>
        <taxon>Flectobacillaceae</taxon>
        <taxon>Flectobacillus</taxon>
    </lineage>
</organism>
<dbReference type="GO" id="GO:0004386">
    <property type="term" value="F:helicase activity"/>
    <property type="evidence" value="ECO:0007669"/>
    <property type="project" value="UniProtKB-KW"/>
</dbReference>
<dbReference type="Gene3D" id="3.40.50.300">
    <property type="entry name" value="P-loop containing nucleotide triphosphate hydrolases"/>
    <property type="match status" value="1"/>
</dbReference>
<proteinExistence type="predicted"/>
<dbReference type="CDD" id="cd18012">
    <property type="entry name" value="DEXQc_arch_SWI2_SNF2"/>
    <property type="match status" value="1"/>
</dbReference>
<dbReference type="SMART" id="SM00487">
    <property type="entry name" value="DEXDc"/>
    <property type="match status" value="1"/>
</dbReference>
<dbReference type="CDD" id="cd18793">
    <property type="entry name" value="SF2_C_SNF"/>
    <property type="match status" value="1"/>
</dbReference>
<keyword evidence="5" id="KW-0547">Nucleotide-binding</keyword>
<dbReference type="Pfam" id="PF00176">
    <property type="entry name" value="SNF2-rel_dom"/>
    <property type="match status" value="1"/>
</dbReference>
<evidence type="ECO:0000259" key="4">
    <source>
        <dbReference type="PROSITE" id="PS51194"/>
    </source>
</evidence>
<evidence type="ECO:0000256" key="1">
    <source>
        <dbReference type="ARBA" id="ARBA00022801"/>
    </source>
</evidence>
<evidence type="ECO:0000313" key="6">
    <source>
        <dbReference type="Proteomes" id="UP001225761"/>
    </source>
</evidence>
<comment type="caution">
    <text evidence="5">The sequence shown here is derived from an EMBL/GenBank/DDBJ whole genome shotgun (WGS) entry which is preliminary data.</text>
</comment>
<dbReference type="PROSITE" id="PS51192">
    <property type="entry name" value="HELICASE_ATP_BIND_1"/>
    <property type="match status" value="1"/>
</dbReference>
<name>A0ABT6Z3C6_9BACT</name>
<keyword evidence="1 5" id="KW-0378">Hydrolase</keyword>
<reference evidence="5 6" key="1">
    <citation type="submission" date="2023-05" db="EMBL/GenBank/DDBJ databases">
        <title>Novel species of genus Flectobacillus isolated from stream in China.</title>
        <authorList>
            <person name="Lu H."/>
        </authorList>
    </citation>
    <scope>NUCLEOTIDE SEQUENCE [LARGE SCALE GENOMIC DNA]</scope>
    <source>
        <strain evidence="5 6">LFS242W</strain>
    </source>
</reference>
<sequence>MKSARAEELKLKYQELEQAEKKILLVLSYLNKFIPIGVVYRLFDVYQIKDENRKDFTQQKTKRCIDDLKKAGFLRTHFGAEIALSDEISTYIFEELIKSPYLESIQQLTKANSRFMTDNRLYFNDLNEFRVAIYTGDFSQFSVKSQKDVYVSYSRINLFQDAIGSGLDITNLLGGYIAGQQIQCVEYAFLYYLNIGKDLSQFISGLNDFNVDSQLIDLYKAYYHFFRAEWQEFSAMVEENNSYSDILALHAFSEVMKGEYTLAIELYEKSIKLWRKENNKKKGYSNTFSLFGYVLSLAKVDKSKFITFYEDYYAFHQKSNVHSIVFELIIYFYGYFIQSSKSQLTNTLPPSIFSYLGLSIINALFKNASLSYSLAEALPYLTSNNYIVIEAEVLNAIAKREEEKHTQANEERLTFLKEQIGTTILGNLLAEQEDWQRALLLLQKVADSIGGVTSTNEKSNVRLAWGIDLHFDEVWPIEQKLQKNGTWSVGRKVALKRLYNDELDYLTEQDKLVIQKSISVQNNYNDWRYNSSQYVINSSEAYKLLCDHPHLYLQKGAEMIPFTLSKGEVILQVKSTKSKLTVKFDEKIEGSGIRLIKQTPNHYKLVEITPAHVAIKNAFGNNNLEVPIEAKTELLKSLELISKKVVIQSDLEEQFESLPILDADDRIYALINPQNDGFLIEFFIKPSSKKAMFLPVGKGSETLVSTVDDVRVQLKRNLKKERKNYEAIIEQCPTLGMFESGNNQWTVDSPNDCLTILQEMAEPFKQGKLVIEWPKGQKMNYLGEINTQNLSLKLKSQTDWFEVSGEAKLDDKLVLSLRDILDKLDTNANFIELSEGQFIAITEKLRKQLQLMNRVLDTEMRGNMHLSETIEDLSNDLDSFKADKAWLENLKRIKKIRDTTYEVPKTFEAQLRPYQLEGYQWLARLSEWGVGACLADDMGLGKTVQSLALLLKRAELGPALVIAPVSVCRNWESEALKFAPTLNVRTFATANNRAEMLESASTFDIVIASYGLLQSEEKLFTKKKFATILLDEAQAIKNKATKRSKVVMALDGDFKIATTGTPVENHLGELWNLFRFLNPSLLGSHDSFQERFSNPIERYQDKDAQKALQKVVKPFILRRRKNQVLDDLPAKTEIVLNIEMSVEERSFYESLRQSALERLTSEEEGQDKRFKILAELTKLRLACCNPKLVNDDVPIGSSKLEAFVEILEELRENNHRALVFSQFVKHLEIIKQYLTENGIAYQYLDGSTPSNKRQESIDAFQKGTGDIFLISLKAGGVGLNLTAADYVIHLDPWWNPAVEDQATDRAHRIGQQRPVTVYRLVTEDTVESKILKLHETKRDLADSLLEGTEGSGKLSADELLALIREI</sequence>
<evidence type="ECO:0000313" key="5">
    <source>
        <dbReference type="EMBL" id="MDI9875630.1"/>
    </source>
</evidence>